<dbReference type="AlphaFoldDB" id="A0AA94XQT2"/>
<evidence type="ECO:0000256" key="13">
    <source>
        <dbReference type="ARBA" id="ARBA00049902"/>
    </source>
</evidence>
<dbReference type="Gene3D" id="1.10.3810.10">
    <property type="entry name" value="Biosynthetic peptidoglycan transglycosylase-like"/>
    <property type="match status" value="1"/>
</dbReference>
<evidence type="ECO:0000256" key="8">
    <source>
        <dbReference type="ARBA" id="ARBA00022960"/>
    </source>
</evidence>
<dbReference type="EMBL" id="CP102487">
    <property type="protein sequence ID" value="UUX58140.1"/>
    <property type="molecule type" value="Genomic_DNA"/>
</dbReference>
<evidence type="ECO:0000256" key="2">
    <source>
        <dbReference type="ARBA" id="ARBA00007739"/>
    </source>
</evidence>
<dbReference type="PANTHER" id="PTHR32282:SF33">
    <property type="entry name" value="PEPTIDOGLYCAN GLYCOSYLTRANSFERASE"/>
    <property type="match status" value="1"/>
</dbReference>
<dbReference type="GO" id="GO:0008360">
    <property type="term" value="P:regulation of cell shape"/>
    <property type="evidence" value="ECO:0007669"/>
    <property type="project" value="UniProtKB-KW"/>
</dbReference>
<evidence type="ECO:0000259" key="15">
    <source>
        <dbReference type="Pfam" id="PF00905"/>
    </source>
</evidence>
<dbReference type="InterPro" id="IPR050396">
    <property type="entry name" value="Glycosyltr_51/Transpeptidase"/>
</dbReference>
<dbReference type="RefSeq" id="WP_257745384.1">
    <property type="nucleotide sequence ID" value="NZ_CP102487.1"/>
</dbReference>
<dbReference type="GO" id="GO:0008955">
    <property type="term" value="F:peptidoglycan glycosyltransferase activity"/>
    <property type="evidence" value="ECO:0007669"/>
    <property type="project" value="UniProtKB-EC"/>
</dbReference>
<dbReference type="GO" id="GO:0071555">
    <property type="term" value="P:cell wall organization"/>
    <property type="evidence" value="ECO:0007669"/>
    <property type="project" value="UniProtKB-KW"/>
</dbReference>
<keyword evidence="5" id="KW-0328">Glycosyltransferase</keyword>
<dbReference type="GO" id="GO:0008658">
    <property type="term" value="F:penicillin binding"/>
    <property type="evidence" value="ECO:0007669"/>
    <property type="project" value="InterPro"/>
</dbReference>
<evidence type="ECO:0000256" key="4">
    <source>
        <dbReference type="ARBA" id="ARBA00022670"/>
    </source>
</evidence>
<dbReference type="GO" id="GO:0009002">
    <property type="term" value="F:serine-type D-Ala-D-Ala carboxypeptidase activity"/>
    <property type="evidence" value="ECO:0007669"/>
    <property type="project" value="UniProtKB-EC"/>
</dbReference>
<keyword evidence="6" id="KW-0808">Transferase</keyword>
<evidence type="ECO:0000256" key="5">
    <source>
        <dbReference type="ARBA" id="ARBA00022676"/>
    </source>
</evidence>
<dbReference type="GO" id="GO:0009252">
    <property type="term" value="P:peptidoglycan biosynthetic process"/>
    <property type="evidence" value="ECO:0007669"/>
    <property type="project" value="UniProtKB-KW"/>
</dbReference>
<keyword evidence="3" id="KW-0121">Carboxypeptidase</keyword>
<dbReference type="SUPFAM" id="SSF53955">
    <property type="entry name" value="Lysozyme-like"/>
    <property type="match status" value="1"/>
</dbReference>
<feature type="domain" description="Glycosyl transferase family 51" evidence="16">
    <location>
        <begin position="77"/>
        <end position="263"/>
    </location>
</feature>
<sequence>MAAKKSPFFDTATTLGKVVAFFGISALCGVLAAGMLVPVAAIAKTGLTTGNNIVSALPSSFEKLPISEPSTIVDANGKTIANFYQQNREPVSLDDISPYMRKAIVSVEDERFYEHNGVDPKGIARAIVGNLTSTSRSGASTLTQQYVNNLLVNNQELTGSEETTVSGNKDYSEKIRELKYAVAIEKEMSKDEILEGYLNLVLFSGREYGVQAAAQRFYSVDAKDLNVQQSAMLAGMVQLPNVYNPINNPERSLDRRNKVLGNMYRTGAINKKEYDDAVKSGLELKPSTSPSGCSAAKDNAYFCDYVTNLILGDDTFGKTKEDREGLLYRGGLTIKTTLNSELNKKAANDARKAIDPDAKSNKDIYSSIVSVEPGTGNILTMAQNTAYGPESKDSGASTYYNFAVERSKGGAGGFQGGSTMKPYTTLGWLTEGNHMYDTINAKRPYFAPGTKFRASCLPGGSATVGTKWEPKNASAGFYRRMTVDTGLYWSINSATVQEAYKTDLCTIADYTKRLGVLDQDADHGQPGPISPANPSFIIGSANITPLSQAAAFATFANKGEFCQPRALTGVTDKDGNEYKVPQESCSQEIDPTYVADLNGTLKKIASKRVSKGRVPGPIAGKTGTNNYATSTWFVGYTTGISTAAWVGRLDGKASTEQNSLHGAMINDERAPEMVDSSTYAAPLWVDFMEEAVGEYDRSSFGSARSRPVVKKETSEDSSDSDSKSESKNDSNDSKNDENAESQKSDDQKSDSDSGDTKKNNGNGNGNGNGKKSDD</sequence>
<evidence type="ECO:0000256" key="9">
    <source>
        <dbReference type="ARBA" id="ARBA00022984"/>
    </source>
</evidence>
<evidence type="ECO:0000313" key="17">
    <source>
        <dbReference type="EMBL" id="UUX58140.1"/>
    </source>
</evidence>
<protein>
    <submittedName>
        <fullName evidence="17">Transglycosylase domain-containing protein</fullName>
    </submittedName>
</protein>
<evidence type="ECO:0000256" key="11">
    <source>
        <dbReference type="ARBA" id="ARBA00023316"/>
    </source>
</evidence>
<evidence type="ECO:0000313" key="18">
    <source>
        <dbReference type="Proteomes" id="UP001060018"/>
    </source>
</evidence>
<keyword evidence="9" id="KW-0573">Peptidoglycan synthesis</keyword>
<comment type="similarity">
    <text evidence="1">In the C-terminal section; belongs to the transpeptidase family.</text>
</comment>
<keyword evidence="8" id="KW-0133">Cell shape</keyword>
<evidence type="ECO:0000256" key="12">
    <source>
        <dbReference type="ARBA" id="ARBA00034000"/>
    </source>
</evidence>
<feature type="compositionally biased region" description="Basic and acidic residues" evidence="14">
    <location>
        <begin position="709"/>
        <end position="758"/>
    </location>
</feature>
<comment type="similarity">
    <text evidence="2">In the N-terminal section; belongs to the glycosyltransferase 51 family.</text>
</comment>
<evidence type="ECO:0000256" key="10">
    <source>
        <dbReference type="ARBA" id="ARBA00023268"/>
    </source>
</evidence>
<dbReference type="Pfam" id="PF00912">
    <property type="entry name" value="Transgly"/>
    <property type="match status" value="1"/>
</dbReference>
<keyword evidence="11" id="KW-0961">Cell wall biogenesis/degradation</keyword>
<dbReference type="InterPro" id="IPR023346">
    <property type="entry name" value="Lysozyme-like_dom_sf"/>
</dbReference>
<evidence type="ECO:0000259" key="16">
    <source>
        <dbReference type="Pfam" id="PF00912"/>
    </source>
</evidence>
<dbReference type="FunFam" id="1.10.3810.10:FF:000001">
    <property type="entry name" value="Penicillin-binding protein 1A"/>
    <property type="match status" value="1"/>
</dbReference>
<name>A0AA94XQT2_9MICC</name>
<gene>
    <name evidence="17" type="ORF">NUH22_12615</name>
</gene>
<reference evidence="17" key="1">
    <citation type="journal article" date="2022" name="Pest Manag. Sci.">
        <title>Glutamicibacter halophytocola-mediated host fitness of potato tuber moth on Solanaceae crops.</title>
        <authorList>
            <person name="Wang W."/>
            <person name="Xiao G."/>
            <person name="Du G."/>
            <person name="Chang L."/>
            <person name="Yang Y."/>
            <person name="Ye J."/>
            <person name="Chen B."/>
        </authorList>
    </citation>
    <scope>NUCLEOTIDE SEQUENCE</scope>
    <source>
        <strain evidence="17">S2</strain>
    </source>
</reference>
<dbReference type="Proteomes" id="UP001060018">
    <property type="component" value="Chromosome"/>
</dbReference>
<proteinExistence type="inferred from homology"/>
<comment type="catalytic activity">
    <reaction evidence="12">
        <text>Preferential cleavage: (Ac)2-L-Lys-D-Ala-|-D-Ala. Also transpeptidation of peptidyl-alanyl moieties that are N-acyl substituents of D-alanine.</text>
        <dbReference type="EC" id="3.4.16.4"/>
    </reaction>
</comment>
<organism evidence="17 18">
    <name type="scientific">Glutamicibacter halophytocola</name>
    <dbReference type="NCBI Taxonomy" id="1933880"/>
    <lineage>
        <taxon>Bacteria</taxon>
        <taxon>Bacillati</taxon>
        <taxon>Actinomycetota</taxon>
        <taxon>Actinomycetes</taxon>
        <taxon>Micrococcales</taxon>
        <taxon>Micrococcaceae</taxon>
        <taxon>Glutamicibacter</taxon>
    </lineage>
</organism>
<feature type="domain" description="Penicillin-binding protein transpeptidase" evidence="15">
    <location>
        <begin position="367"/>
        <end position="639"/>
    </location>
</feature>
<keyword evidence="4" id="KW-0645">Protease</keyword>
<keyword evidence="7" id="KW-0378">Hydrolase</keyword>
<dbReference type="InterPro" id="IPR012338">
    <property type="entry name" value="Beta-lactam/transpept-like"/>
</dbReference>
<evidence type="ECO:0000256" key="7">
    <source>
        <dbReference type="ARBA" id="ARBA00022801"/>
    </source>
</evidence>
<dbReference type="InterPro" id="IPR036950">
    <property type="entry name" value="PBP_transglycosylase"/>
</dbReference>
<comment type="catalytic activity">
    <reaction evidence="13">
        <text>[GlcNAc-(1-&gt;4)-Mur2Ac(oyl-L-Ala-gamma-D-Glu-L-Lys-D-Ala-D-Ala)](n)-di-trans,octa-cis-undecaprenyl diphosphate + beta-D-GlcNAc-(1-&gt;4)-Mur2Ac(oyl-L-Ala-gamma-D-Glu-L-Lys-D-Ala-D-Ala)-di-trans,octa-cis-undecaprenyl diphosphate = [GlcNAc-(1-&gt;4)-Mur2Ac(oyl-L-Ala-gamma-D-Glu-L-Lys-D-Ala-D-Ala)](n+1)-di-trans,octa-cis-undecaprenyl diphosphate + di-trans,octa-cis-undecaprenyl diphosphate + H(+)</text>
        <dbReference type="Rhea" id="RHEA:23708"/>
        <dbReference type="Rhea" id="RHEA-COMP:9602"/>
        <dbReference type="Rhea" id="RHEA-COMP:9603"/>
        <dbReference type="ChEBI" id="CHEBI:15378"/>
        <dbReference type="ChEBI" id="CHEBI:58405"/>
        <dbReference type="ChEBI" id="CHEBI:60033"/>
        <dbReference type="ChEBI" id="CHEBI:78435"/>
        <dbReference type="EC" id="2.4.99.28"/>
    </reaction>
</comment>
<dbReference type="InterPro" id="IPR001264">
    <property type="entry name" value="Glyco_trans_51"/>
</dbReference>
<feature type="region of interest" description="Disordered" evidence="14">
    <location>
        <begin position="697"/>
        <end position="774"/>
    </location>
</feature>
<dbReference type="Pfam" id="PF00905">
    <property type="entry name" value="Transpeptidase"/>
    <property type="match status" value="1"/>
</dbReference>
<dbReference type="Gene3D" id="3.40.710.10">
    <property type="entry name" value="DD-peptidase/beta-lactamase superfamily"/>
    <property type="match status" value="1"/>
</dbReference>
<evidence type="ECO:0000256" key="3">
    <source>
        <dbReference type="ARBA" id="ARBA00022645"/>
    </source>
</evidence>
<accession>A0AA94XQT2</accession>
<evidence type="ECO:0000256" key="14">
    <source>
        <dbReference type="SAM" id="MobiDB-lite"/>
    </source>
</evidence>
<dbReference type="GO" id="GO:0030288">
    <property type="term" value="C:outer membrane-bounded periplasmic space"/>
    <property type="evidence" value="ECO:0007669"/>
    <property type="project" value="TreeGrafter"/>
</dbReference>
<keyword evidence="10" id="KW-0511">Multifunctional enzyme</keyword>
<dbReference type="PANTHER" id="PTHR32282">
    <property type="entry name" value="BINDING PROTEIN TRANSPEPTIDASE, PUTATIVE-RELATED"/>
    <property type="match status" value="1"/>
</dbReference>
<dbReference type="InterPro" id="IPR001460">
    <property type="entry name" value="PCN-bd_Tpept"/>
</dbReference>
<dbReference type="SUPFAM" id="SSF56601">
    <property type="entry name" value="beta-lactamase/transpeptidase-like"/>
    <property type="match status" value="1"/>
</dbReference>
<evidence type="ECO:0000256" key="6">
    <source>
        <dbReference type="ARBA" id="ARBA00022679"/>
    </source>
</evidence>
<evidence type="ECO:0000256" key="1">
    <source>
        <dbReference type="ARBA" id="ARBA00007090"/>
    </source>
</evidence>
<dbReference type="GO" id="GO:0006508">
    <property type="term" value="P:proteolysis"/>
    <property type="evidence" value="ECO:0007669"/>
    <property type="project" value="UniProtKB-KW"/>
</dbReference>